<organism evidence="6 7">
    <name type="scientific">Microthyrium microscopicum</name>
    <dbReference type="NCBI Taxonomy" id="703497"/>
    <lineage>
        <taxon>Eukaryota</taxon>
        <taxon>Fungi</taxon>
        <taxon>Dikarya</taxon>
        <taxon>Ascomycota</taxon>
        <taxon>Pezizomycotina</taxon>
        <taxon>Dothideomycetes</taxon>
        <taxon>Dothideomycetes incertae sedis</taxon>
        <taxon>Microthyriales</taxon>
        <taxon>Microthyriaceae</taxon>
        <taxon>Microthyrium</taxon>
    </lineage>
</organism>
<dbReference type="Gene3D" id="3.40.50.300">
    <property type="entry name" value="P-loop containing nucleotide triphosphate hydrolases"/>
    <property type="match status" value="1"/>
</dbReference>
<evidence type="ECO:0000313" key="7">
    <source>
        <dbReference type="Proteomes" id="UP000799302"/>
    </source>
</evidence>
<dbReference type="GO" id="GO:0005525">
    <property type="term" value="F:GTP binding"/>
    <property type="evidence" value="ECO:0007669"/>
    <property type="project" value="UniProtKB-KW"/>
</dbReference>
<dbReference type="Gene3D" id="2.70.210.12">
    <property type="entry name" value="GTP1/OBG domain"/>
    <property type="match status" value="1"/>
</dbReference>
<protein>
    <submittedName>
        <fullName evidence="6">GTP-binding protein Obg/CgtA</fullName>
    </submittedName>
</protein>
<dbReference type="InterPro" id="IPR006169">
    <property type="entry name" value="GTP1_OBG_dom"/>
</dbReference>
<evidence type="ECO:0000256" key="3">
    <source>
        <dbReference type="ARBA" id="ARBA00023134"/>
    </source>
</evidence>
<sequence length="536" mass="58959">MSRCVFQPRDTRDLLHESAVSSSYTSGVERQEQGHVTFHIASDPSRLNPAPDDYNITPFVDKCVFTVQAGSGGHGCVSFLREKYIPDGPPNGGDGGTGGHIFIQAVRSCTSLNKLVKKREYAAGRGQHGQGGAKGGKKGEDILLEVPVGTVIREIKRWDPVQIQMDVEKQNKISKGTQEDLVEKLIDRFLFYPGLKASQRPGLDSLPRLPLARRSSMAALAPQSPIRLDLDEHMDKPMLLAAGAIGGYGNPHFAGRDTPKPKVATKGDTGMRIGMALELKLVADVGLVGLPNAGKSTLLRAMSNSRARVGNWAFTTLQPNIGTVVLDNYKGRPWYSGRLSIKDLSGNGEPRTRFTIADIPGIIEDAHLNKGLGLDFLRHIERAQTLAFVIDLSAGDAVEQLNGLWREVGEYQTMKERESMEYSQRIIQWNPLEEADTDPFLDGISYKEAEQLPPLLLPPITRKPWFVVATKADLPETQDNFLKLRDYVTRLEKGEFDHPSGRPKARREGACVVPISGIKGEGVDRIVEVVVNMLDQ</sequence>
<evidence type="ECO:0000313" key="6">
    <source>
        <dbReference type="EMBL" id="KAF2675028.1"/>
    </source>
</evidence>
<feature type="domain" description="OBG-type G" evidence="4">
    <location>
        <begin position="283"/>
        <end position="535"/>
    </location>
</feature>
<evidence type="ECO:0000259" key="4">
    <source>
        <dbReference type="PROSITE" id="PS51710"/>
    </source>
</evidence>
<comment type="similarity">
    <text evidence="1">Belongs to the TRAFAC class OBG-HflX-like GTPase superfamily. OBG GTPase family.</text>
</comment>
<dbReference type="FunFam" id="2.70.210.12:FF:000001">
    <property type="entry name" value="GTPase Obg"/>
    <property type="match status" value="1"/>
</dbReference>
<keyword evidence="7" id="KW-1185">Reference proteome</keyword>
<dbReference type="InterPro" id="IPR045086">
    <property type="entry name" value="OBG_GTPase"/>
</dbReference>
<keyword evidence="2" id="KW-0547">Nucleotide-binding</keyword>
<dbReference type="InterPro" id="IPR031167">
    <property type="entry name" value="G_OBG"/>
</dbReference>
<dbReference type="PANTHER" id="PTHR11702:SF31">
    <property type="entry name" value="MITOCHONDRIAL RIBOSOME-ASSOCIATED GTPASE 2"/>
    <property type="match status" value="1"/>
</dbReference>
<keyword evidence="3" id="KW-0342">GTP-binding</keyword>
<dbReference type="SUPFAM" id="SSF82051">
    <property type="entry name" value="Obg GTP-binding protein N-terminal domain"/>
    <property type="match status" value="1"/>
</dbReference>
<dbReference type="EMBL" id="MU004230">
    <property type="protein sequence ID" value="KAF2675028.1"/>
    <property type="molecule type" value="Genomic_DNA"/>
</dbReference>
<dbReference type="SUPFAM" id="SSF52540">
    <property type="entry name" value="P-loop containing nucleoside triphosphate hydrolases"/>
    <property type="match status" value="1"/>
</dbReference>
<accession>A0A6A6UVC1</accession>
<dbReference type="Pfam" id="PF01926">
    <property type="entry name" value="MMR_HSR1"/>
    <property type="match status" value="1"/>
</dbReference>
<dbReference type="GO" id="GO:0003924">
    <property type="term" value="F:GTPase activity"/>
    <property type="evidence" value="ECO:0007669"/>
    <property type="project" value="InterPro"/>
</dbReference>
<dbReference type="Proteomes" id="UP000799302">
    <property type="component" value="Unassembled WGS sequence"/>
</dbReference>
<dbReference type="GO" id="GO:0000287">
    <property type="term" value="F:magnesium ion binding"/>
    <property type="evidence" value="ECO:0007669"/>
    <property type="project" value="InterPro"/>
</dbReference>
<gene>
    <name evidence="6" type="ORF">BT63DRAFT_445136</name>
</gene>
<dbReference type="GO" id="GO:0005739">
    <property type="term" value="C:mitochondrion"/>
    <property type="evidence" value="ECO:0007669"/>
    <property type="project" value="TreeGrafter"/>
</dbReference>
<name>A0A6A6UVC1_9PEZI</name>
<proteinExistence type="inferred from homology"/>
<dbReference type="Pfam" id="PF01018">
    <property type="entry name" value="GTP1_OBG"/>
    <property type="match status" value="1"/>
</dbReference>
<dbReference type="InterPro" id="IPR027417">
    <property type="entry name" value="P-loop_NTPase"/>
</dbReference>
<dbReference type="PRINTS" id="PR00326">
    <property type="entry name" value="GTP1OBG"/>
</dbReference>
<dbReference type="PROSITE" id="PS51883">
    <property type="entry name" value="OBG"/>
    <property type="match status" value="1"/>
</dbReference>
<dbReference type="PROSITE" id="PS51710">
    <property type="entry name" value="G_OBG"/>
    <property type="match status" value="1"/>
</dbReference>
<evidence type="ECO:0000256" key="2">
    <source>
        <dbReference type="ARBA" id="ARBA00022741"/>
    </source>
</evidence>
<evidence type="ECO:0000256" key="1">
    <source>
        <dbReference type="ARBA" id="ARBA00007699"/>
    </source>
</evidence>
<dbReference type="CDD" id="cd01898">
    <property type="entry name" value="Obg"/>
    <property type="match status" value="1"/>
</dbReference>
<dbReference type="InterPro" id="IPR006073">
    <property type="entry name" value="GTP-bd"/>
</dbReference>
<dbReference type="AlphaFoldDB" id="A0A6A6UVC1"/>
<dbReference type="InterPro" id="IPR036726">
    <property type="entry name" value="GTP1_OBG_dom_sf"/>
</dbReference>
<dbReference type="OrthoDB" id="347018at2759"/>
<evidence type="ECO:0000259" key="5">
    <source>
        <dbReference type="PROSITE" id="PS51883"/>
    </source>
</evidence>
<reference evidence="6" key="1">
    <citation type="journal article" date="2020" name="Stud. Mycol.">
        <title>101 Dothideomycetes genomes: a test case for predicting lifestyles and emergence of pathogens.</title>
        <authorList>
            <person name="Haridas S."/>
            <person name="Albert R."/>
            <person name="Binder M."/>
            <person name="Bloem J."/>
            <person name="Labutti K."/>
            <person name="Salamov A."/>
            <person name="Andreopoulos B."/>
            <person name="Baker S."/>
            <person name="Barry K."/>
            <person name="Bills G."/>
            <person name="Bluhm B."/>
            <person name="Cannon C."/>
            <person name="Castanera R."/>
            <person name="Culley D."/>
            <person name="Daum C."/>
            <person name="Ezra D."/>
            <person name="Gonzalez J."/>
            <person name="Henrissat B."/>
            <person name="Kuo A."/>
            <person name="Liang C."/>
            <person name="Lipzen A."/>
            <person name="Lutzoni F."/>
            <person name="Magnuson J."/>
            <person name="Mondo S."/>
            <person name="Nolan M."/>
            <person name="Ohm R."/>
            <person name="Pangilinan J."/>
            <person name="Park H.-J."/>
            <person name="Ramirez L."/>
            <person name="Alfaro M."/>
            <person name="Sun H."/>
            <person name="Tritt A."/>
            <person name="Yoshinaga Y."/>
            <person name="Zwiers L.-H."/>
            <person name="Turgeon B."/>
            <person name="Goodwin S."/>
            <person name="Spatafora J."/>
            <person name="Crous P."/>
            <person name="Grigoriev I."/>
        </authorList>
    </citation>
    <scope>NUCLEOTIDE SEQUENCE</scope>
    <source>
        <strain evidence="6">CBS 115976</strain>
    </source>
</reference>
<dbReference type="PANTHER" id="PTHR11702">
    <property type="entry name" value="DEVELOPMENTALLY REGULATED GTP-BINDING PROTEIN-RELATED"/>
    <property type="match status" value="1"/>
</dbReference>
<feature type="domain" description="Obg" evidence="5">
    <location>
        <begin position="57"/>
        <end position="282"/>
    </location>
</feature>
<dbReference type="GO" id="GO:0042254">
    <property type="term" value="P:ribosome biogenesis"/>
    <property type="evidence" value="ECO:0007669"/>
    <property type="project" value="UniProtKB-UniRule"/>
</dbReference>